<dbReference type="Gene3D" id="6.10.140.140">
    <property type="match status" value="2"/>
</dbReference>
<dbReference type="SMART" id="SM00349">
    <property type="entry name" value="KRAB"/>
    <property type="match status" value="2"/>
</dbReference>
<dbReference type="Bgee" id="ENSMMUG00000049842">
    <property type="expression patterns" value="Expressed in spermatid and 19 other cell types or tissues"/>
</dbReference>
<dbReference type="InterPro" id="IPR036051">
    <property type="entry name" value="KRAB_dom_sf"/>
</dbReference>
<keyword evidence="4" id="KW-1185">Reference proteome</keyword>
<reference evidence="3" key="4">
    <citation type="submission" date="2025-09" db="UniProtKB">
        <authorList>
            <consortium name="Ensembl"/>
        </authorList>
    </citation>
    <scope>IDENTIFICATION</scope>
    <source>
        <strain evidence="3">17573</strain>
    </source>
</reference>
<name>A0A5F7ZCU8_MACMU</name>
<reference evidence="4" key="1">
    <citation type="journal article" date="2007" name="Science">
        <title>Evolutionary and biomedical insights from the rhesus macaque genome.</title>
        <authorList>
            <person name="Gibbs R.A."/>
            <person name="Rogers J."/>
            <person name="Katze M.G."/>
            <person name="Bumgarner R."/>
            <person name="Weinstock G.M."/>
            <person name="Mardis E.R."/>
            <person name="Remington K.A."/>
            <person name="Strausberg R.L."/>
            <person name="Venter J.C."/>
            <person name="Wilson R.K."/>
            <person name="Batzer M.A."/>
            <person name="Bustamante C.D."/>
            <person name="Eichler E.E."/>
            <person name="Hahn M.W."/>
            <person name="Hardison R.C."/>
            <person name="Makova K.D."/>
            <person name="Miller W."/>
            <person name="Milosavljevic A."/>
            <person name="Palermo R.E."/>
            <person name="Siepel A."/>
            <person name="Sikela J.M."/>
            <person name="Attaway T."/>
            <person name="Bell S."/>
            <person name="Bernard K.E."/>
            <person name="Buhay C.J."/>
            <person name="Chandrabose M.N."/>
            <person name="Dao M."/>
            <person name="Davis C."/>
            <person name="Delehaunty K.D."/>
            <person name="Ding Y."/>
            <person name="Dinh H.H."/>
            <person name="Dugan-Rocha S."/>
            <person name="Fulton L.A."/>
            <person name="Gabisi R.A."/>
            <person name="Garner T.T."/>
            <person name="Godfrey J."/>
            <person name="Hawes A.C."/>
            <person name="Hernandez J."/>
            <person name="Hines S."/>
            <person name="Holder M."/>
            <person name="Hume J."/>
            <person name="Jhangiani S.N."/>
            <person name="Joshi V."/>
            <person name="Khan Z.M."/>
            <person name="Kirkness E.F."/>
            <person name="Cree A."/>
            <person name="Fowler R.G."/>
            <person name="Lee S."/>
            <person name="Lewis L.R."/>
            <person name="Li Z."/>
            <person name="Liu Y.-S."/>
            <person name="Moore S.M."/>
            <person name="Muzny D."/>
            <person name="Nazareth L.V."/>
            <person name="Ngo D.N."/>
            <person name="Okwuonu G.O."/>
            <person name="Pai G."/>
            <person name="Parker D."/>
            <person name="Paul H.A."/>
            <person name="Pfannkoch C."/>
            <person name="Pohl C.S."/>
            <person name="Rogers Y.-H.C."/>
            <person name="Ruiz S.J."/>
            <person name="Sabo A."/>
            <person name="Santibanez J."/>
            <person name="Schneider B.W."/>
            <person name="Smith S.M."/>
            <person name="Sodergren E."/>
            <person name="Svatek A.F."/>
            <person name="Utterback T.R."/>
            <person name="Vattathil S."/>
            <person name="Warren W."/>
            <person name="White C.S."/>
            <person name="Chinwalla A.T."/>
            <person name="Feng Y."/>
            <person name="Halpern A.L."/>
            <person name="Hillier L.W."/>
            <person name="Huang X."/>
            <person name="Minx P."/>
            <person name="Nelson J.O."/>
            <person name="Pepin K.H."/>
            <person name="Qin X."/>
            <person name="Sutton G.G."/>
            <person name="Venter E."/>
            <person name="Walenz B.P."/>
            <person name="Wallis J.W."/>
            <person name="Worley K.C."/>
            <person name="Yang S.-P."/>
            <person name="Jones S.M."/>
            <person name="Marra M.A."/>
            <person name="Rocchi M."/>
            <person name="Schein J.E."/>
            <person name="Baertsch R."/>
            <person name="Clarke L."/>
            <person name="Csuros M."/>
            <person name="Glasscock J."/>
            <person name="Harris R.A."/>
            <person name="Havlak P."/>
            <person name="Jackson A.R."/>
            <person name="Jiang H."/>
            <person name="Liu Y."/>
            <person name="Messina D.N."/>
            <person name="Shen Y."/>
            <person name="Song H.X.-Z."/>
            <person name="Wylie T."/>
            <person name="Zhang L."/>
            <person name="Birney E."/>
            <person name="Han K."/>
            <person name="Konkel M.K."/>
            <person name="Lee J."/>
            <person name="Smit A.F.A."/>
            <person name="Ullmer B."/>
            <person name="Wang H."/>
            <person name="Xing J."/>
            <person name="Burhans R."/>
            <person name="Cheng Z."/>
            <person name="Karro J.E."/>
            <person name="Ma J."/>
            <person name="Raney B."/>
            <person name="She X."/>
            <person name="Cox M.J."/>
            <person name="Demuth J.P."/>
            <person name="Dumas L.J."/>
            <person name="Han S.-G."/>
            <person name="Hopkins J."/>
            <person name="Karimpour-Fard A."/>
            <person name="Kim Y.H."/>
            <person name="Pollack J.R."/>
            <person name="Vinar T."/>
            <person name="Addo-Quaye C."/>
            <person name="Degenhardt J."/>
            <person name="Denby A."/>
            <person name="Hubisz M.J."/>
            <person name="Indap A."/>
            <person name="Kosiol C."/>
            <person name="Lahn B.T."/>
            <person name="Lawson H.A."/>
            <person name="Marklein A."/>
            <person name="Nielsen R."/>
            <person name="Vallender E.J."/>
            <person name="Clark A.G."/>
            <person name="Ferguson B."/>
            <person name="Hernandez R.D."/>
            <person name="Hirani K."/>
            <person name="Kehrer-Sawatzki H."/>
            <person name="Kolb J."/>
            <person name="Patil S."/>
            <person name="Pu L.-L."/>
            <person name="Ren Y."/>
            <person name="Smith D.G."/>
            <person name="Wheeler D.A."/>
            <person name="Schenck I."/>
            <person name="Ball E.V."/>
            <person name="Chen R."/>
            <person name="Cooper D.N."/>
            <person name="Giardine B."/>
            <person name="Hsu F."/>
            <person name="Kent W.J."/>
            <person name="Lesk A."/>
            <person name="Nelson D.L."/>
            <person name="O'brien W.E."/>
            <person name="Pruefer K."/>
            <person name="Stenson P.D."/>
            <person name="Wallace J.C."/>
            <person name="Ke H."/>
            <person name="Liu X.-M."/>
            <person name="Wang P."/>
            <person name="Xiang A.P."/>
            <person name="Yang F."/>
            <person name="Barber G.P."/>
            <person name="Haussler D."/>
            <person name="Karolchik D."/>
            <person name="Kern A.D."/>
            <person name="Kuhn R.M."/>
            <person name="Smith K.E."/>
            <person name="Zwieg A.S."/>
        </authorList>
    </citation>
    <scope>NUCLEOTIDE SEQUENCE [LARGE SCALE GENOMIC DNA]</scope>
    <source>
        <strain evidence="4">17573</strain>
    </source>
</reference>
<evidence type="ECO:0000259" key="2">
    <source>
        <dbReference type="PROSITE" id="PS50805"/>
    </source>
</evidence>
<dbReference type="SUPFAM" id="SSF109640">
    <property type="entry name" value="KRAB domain (Kruppel-associated box)"/>
    <property type="match status" value="2"/>
</dbReference>
<evidence type="ECO:0000313" key="4">
    <source>
        <dbReference type="Proteomes" id="UP000006718"/>
    </source>
</evidence>
<dbReference type="Proteomes" id="UP000006718">
    <property type="component" value="Chromosome 8"/>
</dbReference>
<dbReference type="AlphaFoldDB" id="A0A5F7ZCU8"/>
<feature type="compositionally biased region" description="Low complexity" evidence="1">
    <location>
        <begin position="1"/>
        <end position="39"/>
    </location>
</feature>
<dbReference type="Ensembl" id="ENSMMUT00000110091.1">
    <property type="protein sequence ID" value="ENSMMUP00000063406.1"/>
    <property type="gene ID" value="ENSMMUG00000049842.1"/>
</dbReference>
<feature type="compositionally biased region" description="Gly residues" evidence="1">
    <location>
        <begin position="89"/>
        <end position="98"/>
    </location>
</feature>
<dbReference type="PaxDb" id="9544-ENSMMUP00000017843"/>
<protein>
    <recommendedName>
        <fullName evidence="2">KRAB domain-containing protein</fullName>
    </recommendedName>
</protein>
<organism evidence="3 4">
    <name type="scientific">Macaca mulatta</name>
    <name type="common">Rhesus macaque</name>
    <dbReference type="NCBI Taxonomy" id="9544"/>
    <lineage>
        <taxon>Eukaryota</taxon>
        <taxon>Metazoa</taxon>
        <taxon>Chordata</taxon>
        <taxon>Craniata</taxon>
        <taxon>Vertebrata</taxon>
        <taxon>Euteleostomi</taxon>
        <taxon>Mammalia</taxon>
        <taxon>Eutheria</taxon>
        <taxon>Euarchontoglires</taxon>
        <taxon>Primates</taxon>
        <taxon>Haplorrhini</taxon>
        <taxon>Catarrhini</taxon>
        <taxon>Cercopithecidae</taxon>
        <taxon>Cercopithecinae</taxon>
        <taxon>Macaca</taxon>
    </lineage>
</organism>
<evidence type="ECO:0000256" key="1">
    <source>
        <dbReference type="SAM" id="MobiDB-lite"/>
    </source>
</evidence>
<dbReference type="Pfam" id="PF01352">
    <property type="entry name" value="KRAB"/>
    <property type="match status" value="2"/>
</dbReference>
<dbReference type="InterPro" id="IPR001909">
    <property type="entry name" value="KRAB"/>
</dbReference>
<dbReference type="VEuPathDB" id="HostDB:ENSMMUG00000049842"/>
<dbReference type="InParanoid" id="A0A5F7ZCU8"/>
<evidence type="ECO:0000313" key="3">
    <source>
        <dbReference type="Ensembl" id="ENSMMUP00000063406.1"/>
    </source>
</evidence>
<feature type="region of interest" description="Disordered" evidence="1">
    <location>
        <begin position="1"/>
        <end position="134"/>
    </location>
</feature>
<dbReference type="CDD" id="cd07765">
    <property type="entry name" value="KRAB_A-box"/>
    <property type="match status" value="2"/>
</dbReference>
<dbReference type="PANTHER" id="PTHR23232">
    <property type="entry name" value="KRAB DOMAIN C2H2 ZINC FINGER"/>
    <property type="match status" value="1"/>
</dbReference>
<dbReference type="PANTHER" id="PTHR23232:SF132">
    <property type="entry name" value="KRAB DOMAIN-CONTAINING PROTEIN"/>
    <property type="match status" value="1"/>
</dbReference>
<dbReference type="GO" id="GO:0006355">
    <property type="term" value="P:regulation of DNA-templated transcription"/>
    <property type="evidence" value="ECO:0007669"/>
    <property type="project" value="InterPro"/>
</dbReference>
<proteinExistence type="predicted"/>
<dbReference type="GeneTree" id="ENSGT00940000163626"/>
<feature type="compositionally biased region" description="Pro residues" evidence="1">
    <location>
        <begin position="44"/>
        <end position="57"/>
    </location>
</feature>
<accession>A0A5F7ZCU8</accession>
<reference evidence="3" key="3">
    <citation type="submission" date="2025-08" db="UniProtKB">
        <authorList>
            <consortium name="Ensembl"/>
        </authorList>
    </citation>
    <scope>IDENTIFICATION</scope>
    <source>
        <strain evidence="3">17573</strain>
    </source>
</reference>
<dbReference type="PROSITE" id="PS50805">
    <property type="entry name" value="KRAB"/>
    <property type="match status" value="2"/>
</dbReference>
<feature type="domain" description="KRAB" evidence="2">
    <location>
        <begin position="240"/>
        <end position="311"/>
    </location>
</feature>
<sequence length="495" mass="55147">MEPRGGAAAAASARVPRSGSGSDQGAAAGAGLRPGNTPRRCTRPRPPPAARRPPPRPQRSRAPRTRPPANGERAARRGRGLEEQREVGRGGAGTGRAGSRGRTRPKSWPDPGLLEDPAQRPPGVCSTGRAHLKPRTQAFRAESERQDSMAFEDVAVNFTQEEWVLLDSSQKNLYREVMQETCRNLASVGEANQRMRFPREGASEEFKTLGKESLAACLWDLPWKVDKFTASSNFLFLKKVTFEDVAIDFTQEEWAMMDTSKRKLYRDVMLENVSHLVSLGYQISKSYITLQLEEGKELWREGREFLQGQNLDKESALKKKHMISMHPIRKDASTGMTMASCGPFTGCATSIAPSCPARPSVSSTMSSSSPWPARWPTRCWRGSSWRPSVNSTCPWATSGPAGPLWTTPKEVWGFSLTFRRKRRRRMPGCKQGRSITSCGRVSWWTCTSRWHRMWSCTQVTPTWGWSCLRQLETSSSMGLGAGESRVLLRVSWPVG</sequence>
<feature type="compositionally biased region" description="Basic and acidic residues" evidence="1">
    <location>
        <begin position="73"/>
        <end position="88"/>
    </location>
</feature>
<dbReference type="InterPro" id="IPR050169">
    <property type="entry name" value="Krueppel_C2H2_ZnF"/>
</dbReference>
<reference evidence="3" key="2">
    <citation type="submission" date="2019-01" db="EMBL/GenBank/DDBJ databases">
        <authorList>
            <person name="Graves T."/>
            <person name="Eichler E.E."/>
            <person name="Wilson R.K."/>
        </authorList>
    </citation>
    <scope>NUCLEOTIDE SEQUENCE [LARGE SCALE GENOMIC DNA]</scope>
    <source>
        <strain evidence="3">17573</strain>
    </source>
</reference>
<feature type="domain" description="KRAB" evidence="2">
    <location>
        <begin position="149"/>
        <end position="235"/>
    </location>
</feature>